<dbReference type="AlphaFoldDB" id="A0A8S3G6Z7"/>
<dbReference type="InterPro" id="IPR006599">
    <property type="entry name" value="CARP_motif"/>
</dbReference>
<dbReference type="SMART" id="SM00673">
    <property type="entry name" value="CARP"/>
    <property type="match status" value="2"/>
</dbReference>
<evidence type="ECO:0000256" key="1">
    <source>
        <dbReference type="ARBA" id="ARBA00007659"/>
    </source>
</evidence>
<dbReference type="InterPro" id="IPR036223">
    <property type="entry name" value="CAP_C_sf"/>
</dbReference>
<dbReference type="GO" id="GO:0019933">
    <property type="term" value="P:cAMP-mediated signaling"/>
    <property type="evidence" value="ECO:0007669"/>
    <property type="project" value="TreeGrafter"/>
</dbReference>
<comment type="caution">
    <text evidence="4">The sequence shown here is derived from an EMBL/GenBank/DDBJ whole genome shotgun (WGS) entry which is preliminary data.</text>
</comment>
<evidence type="ECO:0000259" key="3">
    <source>
        <dbReference type="PROSITE" id="PS51329"/>
    </source>
</evidence>
<evidence type="ECO:0000313" key="4">
    <source>
        <dbReference type="EMBL" id="CAF5155152.1"/>
    </source>
</evidence>
<dbReference type="GO" id="GO:0003779">
    <property type="term" value="F:actin binding"/>
    <property type="evidence" value="ECO:0007669"/>
    <property type="project" value="InterPro"/>
</dbReference>
<dbReference type="GO" id="GO:0005737">
    <property type="term" value="C:cytoplasm"/>
    <property type="evidence" value="ECO:0007669"/>
    <property type="project" value="TreeGrafter"/>
</dbReference>
<dbReference type="GO" id="GO:0008179">
    <property type="term" value="F:adenylate cyclase binding"/>
    <property type="evidence" value="ECO:0007669"/>
    <property type="project" value="TreeGrafter"/>
</dbReference>
<dbReference type="InterPro" id="IPR017901">
    <property type="entry name" value="C-CAP_CF_C-like"/>
</dbReference>
<reference evidence="4" key="1">
    <citation type="submission" date="2021-02" db="EMBL/GenBank/DDBJ databases">
        <authorList>
            <person name="Nowell W R."/>
        </authorList>
    </citation>
    <scope>NUCLEOTIDE SEQUENCE</scope>
</reference>
<dbReference type="InterPro" id="IPR001837">
    <property type="entry name" value="Adenylate_cyclase-assoc_CAP"/>
</dbReference>
<name>A0A8S3G6Z7_9BILA</name>
<dbReference type="GO" id="GO:0007015">
    <property type="term" value="P:actin filament organization"/>
    <property type="evidence" value="ECO:0007669"/>
    <property type="project" value="TreeGrafter"/>
</dbReference>
<dbReference type="EMBL" id="CAJOBH010260852">
    <property type="protein sequence ID" value="CAF5155152.1"/>
    <property type="molecule type" value="Genomic_DNA"/>
</dbReference>
<dbReference type="InterPro" id="IPR016098">
    <property type="entry name" value="CAP/MinC_C"/>
</dbReference>
<evidence type="ECO:0000256" key="2">
    <source>
        <dbReference type="SAM" id="MobiDB-lite"/>
    </source>
</evidence>
<feature type="domain" description="C-CAP/cofactor C-like" evidence="3">
    <location>
        <begin position="27"/>
        <end position="161"/>
    </location>
</feature>
<feature type="region of interest" description="Disordered" evidence="2">
    <location>
        <begin position="1"/>
        <end position="27"/>
    </location>
</feature>
<dbReference type="Pfam" id="PF08603">
    <property type="entry name" value="CAP_C"/>
    <property type="match status" value="1"/>
</dbReference>
<dbReference type="Proteomes" id="UP000681967">
    <property type="component" value="Unassembled WGS sequence"/>
</dbReference>
<dbReference type="PROSITE" id="PS51329">
    <property type="entry name" value="C_CAP_COFACTOR_C"/>
    <property type="match status" value="1"/>
</dbReference>
<protein>
    <recommendedName>
        <fullName evidence="3">C-CAP/cofactor C-like domain-containing protein</fullName>
    </recommendedName>
</protein>
<feature type="non-terminal residue" evidence="4">
    <location>
        <position position="1"/>
    </location>
</feature>
<dbReference type="Gene3D" id="2.160.20.70">
    <property type="match status" value="1"/>
</dbReference>
<organism evidence="4 5">
    <name type="scientific">Rotaria magnacalcarata</name>
    <dbReference type="NCBI Taxonomy" id="392030"/>
    <lineage>
        <taxon>Eukaryota</taxon>
        <taxon>Metazoa</taxon>
        <taxon>Spiralia</taxon>
        <taxon>Gnathifera</taxon>
        <taxon>Rotifera</taxon>
        <taxon>Eurotatoria</taxon>
        <taxon>Bdelloidea</taxon>
        <taxon>Philodinida</taxon>
        <taxon>Philodinidae</taxon>
        <taxon>Rotaria</taxon>
    </lineage>
</organism>
<dbReference type="PANTHER" id="PTHR10652:SF0">
    <property type="entry name" value="ADENYLYL CYCLASE-ASSOCIATED PROTEIN"/>
    <property type="match status" value="1"/>
</dbReference>
<dbReference type="FunFam" id="2.160.20.70:FF:000001">
    <property type="entry name" value="Adenylyl cyclase-associated protein"/>
    <property type="match status" value="1"/>
</dbReference>
<comment type="similarity">
    <text evidence="1">Belongs to the CAP family.</text>
</comment>
<dbReference type="SUPFAM" id="SSF69340">
    <property type="entry name" value="C-terminal domain of adenylylcyclase associated protein"/>
    <property type="match status" value="1"/>
</dbReference>
<accession>A0A8S3G6Z7</accession>
<evidence type="ECO:0000313" key="5">
    <source>
        <dbReference type="Proteomes" id="UP000681967"/>
    </source>
</evidence>
<gene>
    <name evidence="4" type="ORF">BYL167_LOCUS73229</name>
</gene>
<proteinExistence type="inferred from homology"/>
<dbReference type="PANTHER" id="PTHR10652">
    <property type="entry name" value="ADENYLYL CYCLASE-ASSOCIATED PROTEIN"/>
    <property type="match status" value="1"/>
</dbReference>
<dbReference type="InterPro" id="IPR013912">
    <property type="entry name" value="Adenylate_cyclase-assoc_CAP_C"/>
</dbReference>
<sequence>KPGKTSPSQTTVKPQTTHAPTSATGGPPKLALEGNKWVVEYQTGKHDLRITETNMRHCIYIFKCTNSTITVEGKVNSIVLDQCTKVGLQFTSVVSLVEFINCKSMKAQVTERVPTIQIEKTDGCHIYLSSISLDTQFITSKSSEMSVNIPIDDGEYKEYPIAEQFKTYFKDDKQLVTVPNESSGV</sequence>
<feature type="compositionally biased region" description="Polar residues" evidence="2">
    <location>
        <begin position="1"/>
        <end position="24"/>
    </location>
</feature>